<evidence type="ECO:0000256" key="5">
    <source>
        <dbReference type="ARBA" id="ARBA00022747"/>
    </source>
</evidence>
<dbReference type="REBASE" id="724996">
    <property type="entry name" value="M.Sba92133ORF8120P"/>
</dbReference>
<dbReference type="Gene3D" id="3.40.50.150">
    <property type="entry name" value="Vaccinia Virus protein VP39"/>
    <property type="match status" value="1"/>
</dbReference>
<dbReference type="AlphaFoldDB" id="A0A9Y2AGY5"/>
<dbReference type="GO" id="GO:0003677">
    <property type="term" value="F:DNA binding"/>
    <property type="evidence" value="ECO:0007669"/>
    <property type="project" value="UniProtKB-KW"/>
</dbReference>
<dbReference type="EMBL" id="CP120678">
    <property type="protein sequence ID" value="WIW69884.1"/>
    <property type="molecule type" value="Genomic_DNA"/>
</dbReference>
<dbReference type="PANTHER" id="PTHR42933:SF3">
    <property type="entry name" value="TYPE I RESTRICTION ENZYME MJAVIII METHYLASE SUBUNIT"/>
    <property type="match status" value="1"/>
</dbReference>
<dbReference type="GO" id="GO:0032259">
    <property type="term" value="P:methylation"/>
    <property type="evidence" value="ECO:0007669"/>
    <property type="project" value="UniProtKB-KW"/>
</dbReference>
<dbReference type="GO" id="GO:0008170">
    <property type="term" value="F:N-methyltransferase activity"/>
    <property type="evidence" value="ECO:0007669"/>
    <property type="project" value="InterPro"/>
</dbReference>
<feature type="domain" description="DNA methylase adenine-specific" evidence="9">
    <location>
        <begin position="114"/>
        <end position="393"/>
    </location>
</feature>
<keyword evidence="4" id="KW-0949">S-adenosyl-L-methionine</keyword>
<evidence type="ECO:0000256" key="4">
    <source>
        <dbReference type="ARBA" id="ARBA00022691"/>
    </source>
</evidence>
<dbReference type="KEGG" id="sgbi:P3F81_08120"/>
<dbReference type="Proteomes" id="UP001243623">
    <property type="component" value="Chromosome"/>
</dbReference>
<evidence type="ECO:0000256" key="6">
    <source>
        <dbReference type="ARBA" id="ARBA00023125"/>
    </source>
</evidence>
<evidence type="ECO:0000256" key="2">
    <source>
        <dbReference type="ARBA" id="ARBA00022603"/>
    </source>
</evidence>
<dbReference type="EC" id="2.1.1.72" evidence="1"/>
<dbReference type="InterPro" id="IPR003356">
    <property type="entry name" value="DNA_methylase_A-5"/>
</dbReference>
<evidence type="ECO:0000256" key="7">
    <source>
        <dbReference type="ARBA" id="ARBA00047942"/>
    </source>
</evidence>
<dbReference type="InterPro" id="IPR029063">
    <property type="entry name" value="SAM-dependent_MTases_sf"/>
</dbReference>
<feature type="coiled-coil region" evidence="8">
    <location>
        <begin position="570"/>
        <end position="597"/>
    </location>
</feature>
<keyword evidence="6" id="KW-0238">DNA-binding</keyword>
<dbReference type="PANTHER" id="PTHR42933">
    <property type="entry name" value="SLR6095 PROTEIN"/>
    <property type="match status" value="1"/>
</dbReference>
<evidence type="ECO:0000259" key="9">
    <source>
        <dbReference type="Pfam" id="PF02384"/>
    </source>
</evidence>
<comment type="catalytic activity">
    <reaction evidence="7">
        <text>a 2'-deoxyadenosine in DNA + S-adenosyl-L-methionine = an N(6)-methyl-2'-deoxyadenosine in DNA + S-adenosyl-L-homocysteine + H(+)</text>
        <dbReference type="Rhea" id="RHEA:15197"/>
        <dbReference type="Rhea" id="RHEA-COMP:12418"/>
        <dbReference type="Rhea" id="RHEA-COMP:12419"/>
        <dbReference type="ChEBI" id="CHEBI:15378"/>
        <dbReference type="ChEBI" id="CHEBI:57856"/>
        <dbReference type="ChEBI" id="CHEBI:59789"/>
        <dbReference type="ChEBI" id="CHEBI:90615"/>
        <dbReference type="ChEBI" id="CHEBI:90616"/>
        <dbReference type="EC" id="2.1.1.72"/>
    </reaction>
</comment>
<evidence type="ECO:0000313" key="10">
    <source>
        <dbReference type="EMBL" id="WIW69884.1"/>
    </source>
</evidence>
<reference evidence="10" key="1">
    <citation type="submission" date="2023-03" db="EMBL/GenBank/DDBJ databases">
        <title>Selenobaculum gbiensis gen. nov. sp. nov., a new bacterium isolated from the gut microbiota of IBD patient.</title>
        <authorList>
            <person name="Yeo S."/>
            <person name="Park H."/>
            <person name="Huh C.S."/>
        </authorList>
    </citation>
    <scope>NUCLEOTIDE SEQUENCE</scope>
    <source>
        <strain evidence="10">ICN-92133</strain>
    </source>
</reference>
<evidence type="ECO:0000256" key="8">
    <source>
        <dbReference type="SAM" id="Coils"/>
    </source>
</evidence>
<dbReference type="InterPro" id="IPR051537">
    <property type="entry name" value="DNA_Adenine_Mtase"/>
</dbReference>
<evidence type="ECO:0000313" key="11">
    <source>
        <dbReference type="Proteomes" id="UP001243623"/>
    </source>
</evidence>
<dbReference type="Gene3D" id="3.90.220.20">
    <property type="entry name" value="DNA methylase specificity domains"/>
    <property type="match status" value="1"/>
</dbReference>
<keyword evidence="11" id="KW-1185">Reference proteome</keyword>
<name>A0A9Y2AGY5_9FIRM</name>
<keyword evidence="2 10" id="KW-0489">Methyltransferase</keyword>
<protein>
    <recommendedName>
        <fullName evidence="1">site-specific DNA-methyltransferase (adenine-specific)</fullName>
        <ecNumber evidence="1">2.1.1.72</ecNumber>
    </recommendedName>
</protein>
<sequence length="611" mass="70627">MRKIVLDLLENLCSILDEKSSLILIGKYLVIKKLDFEDGTTLFNNMISSSEAYDLGNTHFKEINLQYNILTYDENNSIFNFELIKIVNEKLLPEINQISFDKLVEFYDLLIKESKSIATKFLPASIEKLAMKIFNNQEDKSIYLGAVGMGLCKEKFMQLKVQNDIIYRCDMDKSNVDIWRLREFLKYSKSFTRFANPILEPIMENGRVKQFDLVLMNPPFGLTWKNIENEIVIDKYGQFTYGLANARSAELLFASHTLNALKEDGKGVIVVPSGSLFCTGKDQRVREKMLENDVIEAVVALPEGLYKNSGISVNLIIFNKNKQENMKEKILFINAESMGVQNRKNCILDDTEIQKIVDIYCNKINQDELSRIININEIKEANLLPSRYVYKRTISVEGVGVVSFDWTTFPDGKEYASLDKFVDVYRGINITKEIQEDETGEYKIINLADVQNGQLVMDKLKSYTITNNAKVSLYEVQENDIIITARGELTKICRIPYIKGKILLSQNFYGMRLKNDYFHSKIIKMYLESPVGQYMLSKKKSGTAIPLLSTKDLKSILLPDIEDRKQREAIFFMEGKLRSLEEERKRLAREEKQMKLDAWRKMGIQDFFKIE</sequence>
<dbReference type="SUPFAM" id="SSF53335">
    <property type="entry name" value="S-adenosyl-L-methionine-dependent methyltransferases"/>
    <property type="match status" value="1"/>
</dbReference>
<keyword evidence="5" id="KW-0680">Restriction system</keyword>
<dbReference type="PROSITE" id="PS00092">
    <property type="entry name" value="N6_MTASE"/>
    <property type="match status" value="1"/>
</dbReference>
<dbReference type="InterPro" id="IPR002052">
    <property type="entry name" value="DNA_methylase_N6_adenine_CS"/>
</dbReference>
<dbReference type="GO" id="GO:0009007">
    <property type="term" value="F:site-specific DNA-methyltransferase (adenine-specific) activity"/>
    <property type="evidence" value="ECO:0007669"/>
    <property type="project" value="UniProtKB-EC"/>
</dbReference>
<proteinExistence type="predicted"/>
<gene>
    <name evidence="10" type="ORF">P3F81_08120</name>
</gene>
<dbReference type="SUPFAM" id="SSF116734">
    <property type="entry name" value="DNA methylase specificity domain"/>
    <property type="match status" value="1"/>
</dbReference>
<dbReference type="RefSeq" id="WP_147669800.1">
    <property type="nucleotide sequence ID" value="NZ_CP120678.1"/>
</dbReference>
<keyword evidence="3" id="KW-0808">Transferase</keyword>
<accession>A0A9Y2AGY5</accession>
<evidence type="ECO:0000256" key="1">
    <source>
        <dbReference type="ARBA" id="ARBA00011900"/>
    </source>
</evidence>
<organism evidence="10 11">
    <name type="scientific">Selenobaculum gibii</name>
    <dbReference type="NCBI Taxonomy" id="3054208"/>
    <lineage>
        <taxon>Bacteria</taxon>
        <taxon>Bacillati</taxon>
        <taxon>Bacillota</taxon>
        <taxon>Negativicutes</taxon>
        <taxon>Selenomonadales</taxon>
        <taxon>Selenomonadaceae</taxon>
        <taxon>Selenobaculum</taxon>
    </lineage>
</organism>
<evidence type="ECO:0000256" key="3">
    <source>
        <dbReference type="ARBA" id="ARBA00022679"/>
    </source>
</evidence>
<dbReference type="InterPro" id="IPR044946">
    <property type="entry name" value="Restrct_endonuc_typeI_TRD_sf"/>
</dbReference>
<dbReference type="Pfam" id="PF02384">
    <property type="entry name" value="N6_Mtase"/>
    <property type="match status" value="1"/>
</dbReference>
<dbReference type="CDD" id="cd16961">
    <property type="entry name" value="RMtype1_S_TRD-CR_like"/>
    <property type="match status" value="1"/>
</dbReference>
<dbReference type="GO" id="GO:0009307">
    <property type="term" value="P:DNA restriction-modification system"/>
    <property type="evidence" value="ECO:0007669"/>
    <property type="project" value="UniProtKB-KW"/>
</dbReference>
<keyword evidence="8" id="KW-0175">Coiled coil</keyword>
<dbReference type="PRINTS" id="PR00507">
    <property type="entry name" value="N12N6MTFRASE"/>
</dbReference>